<proteinExistence type="predicted"/>
<keyword evidence="1" id="KW-1133">Transmembrane helix</keyword>
<sequence>MAGFIEGIGDEVIWFLITVIVIVLISLAWISTGIPPVDYYVWLVQMQIRPNRRVVQVLQVDNQEVNLFRDRRERRPLSAVTEQALEAFIDTGIMEQSNTSEEVMLPQTEEMAQRQTLVVISYYFIVPRAFSSA</sequence>
<name>A8Q7E0_BRUMA</name>
<feature type="transmembrane region" description="Helical" evidence="1">
    <location>
        <begin position="12"/>
        <end position="30"/>
    </location>
</feature>
<keyword evidence="1" id="KW-0472">Membrane</keyword>
<accession>A8Q7E0</accession>
<reference evidence="2" key="1">
    <citation type="journal article" date="2007" name="Science">
        <title>Draft genome of the filarial nematode parasite Brugia malayi.</title>
        <authorList>
            <person name="Ghedin E."/>
            <person name="Wang S."/>
            <person name="Spiro D."/>
            <person name="Caler E."/>
            <person name="Zhao Q."/>
            <person name="Crabtree J."/>
            <person name="Allen J.E."/>
            <person name="Delcher A.L."/>
            <person name="Guiliano D.B."/>
            <person name="Miranda-Saavedra D."/>
            <person name="Angiuoli S.V."/>
            <person name="Creasy T."/>
            <person name="Amedeo P."/>
            <person name="Haas B."/>
            <person name="El-Sayed N.M."/>
            <person name="Wortman J.R."/>
            <person name="Feldblyum T."/>
            <person name="Tallon L."/>
            <person name="Schatz M."/>
            <person name="Shumway M."/>
            <person name="Koo H."/>
            <person name="Salzberg S.L."/>
            <person name="Schobel S."/>
            <person name="Pertea M."/>
            <person name="Pop M."/>
            <person name="White O."/>
            <person name="Barton G.J."/>
            <person name="Carlow C.K."/>
            <person name="Crawford M.J."/>
            <person name="Daub J."/>
            <person name="Dimmic M.W."/>
            <person name="Estes C.F."/>
            <person name="Foster J.M."/>
            <person name="Ganatra M."/>
            <person name="Gregory W.F."/>
            <person name="Johnson N.M."/>
            <person name="Jin J."/>
            <person name="Komuniecki R."/>
            <person name="Korf I."/>
            <person name="Kumar S."/>
            <person name="Laney S."/>
            <person name="Li B.W."/>
            <person name="Li W."/>
            <person name="Lindblom T.H."/>
            <person name="Lustigman S."/>
            <person name="Ma D."/>
            <person name="Maina C.V."/>
            <person name="Martin D.M."/>
            <person name="McCarter J.P."/>
            <person name="McReynolds L."/>
            <person name="Mitreva M."/>
            <person name="Nutman T.B."/>
            <person name="Parkinson J."/>
            <person name="Peregrin-Alvarez J.M."/>
            <person name="Poole C."/>
            <person name="Ren Q."/>
            <person name="Saunders L."/>
            <person name="Sluder A.E."/>
            <person name="Smith K."/>
            <person name="Stanke M."/>
            <person name="Unnasch T.R."/>
            <person name="Ware J."/>
            <person name="Wei A.D."/>
            <person name="Weil G."/>
            <person name="Williams D.J."/>
            <person name="Zhang Y."/>
            <person name="Williams S.A."/>
            <person name="Fraser-Liggett C."/>
            <person name="Slatko B."/>
            <person name="Blaxter M.L."/>
            <person name="Scott A.L."/>
        </authorList>
    </citation>
    <scope>NUCLEOTIDE SEQUENCE [LARGE SCALE GENOMIC DNA]</scope>
</reference>
<evidence type="ECO:0000313" key="2">
    <source>
        <dbReference type="EMBL" id="EDP30728.1"/>
    </source>
</evidence>
<dbReference type="EMBL" id="DS239418">
    <property type="protein sequence ID" value="EDP30728.1"/>
    <property type="molecule type" value="Genomic_DNA"/>
</dbReference>
<organism evidence="2">
    <name type="scientific">Brugia malayi</name>
    <name type="common">Filarial nematode worm</name>
    <dbReference type="NCBI Taxonomy" id="6279"/>
    <lineage>
        <taxon>Eukaryota</taxon>
        <taxon>Metazoa</taxon>
        <taxon>Ecdysozoa</taxon>
        <taxon>Nematoda</taxon>
        <taxon>Chromadorea</taxon>
        <taxon>Rhabditida</taxon>
        <taxon>Spirurina</taxon>
        <taxon>Spiruromorpha</taxon>
        <taxon>Filarioidea</taxon>
        <taxon>Onchocercidae</taxon>
        <taxon>Brugia</taxon>
    </lineage>
</organism>
<gene>
    <name evidence="2" type="ORF">Bm1_45260</name>
</gene>
<protein>
    <submittedName>
        <fullName evidence="2">Uncharacterized protein</fullName>
    </submittedName>
</protein>
<evidence type="ECO:0000256" key="1">
    <source>
        <dbReference type="SAM" id="Phobius"/>
    </source>
</evidence>
<keyword evidence="1" id="KW-0812">Transmembrane</keyword>
<dbReference type="AlphaFoldDB" id="A8Q7E0"/>